<dbReference type="EMBL" id="MU796193">
    <property type="protein sequence ID" value="KAJ3804208.1"/>
    <property type="molecule type" value="Genomic_DNA"/>
</dbReference>
<evidence type="ECO:0000313" key="2">
    <source>
        <dbReference type="Proteomes" id="UP001163835"/>
    </source>
</evidence>
<accession>A0ACC1THR8</accession>
<dbReference type="Proteomes" id="UP001163835">
    <property type="component" value="Unassembled WGS sequence"/>
</dbReference>
<name>A0ACC1THR8_9AGAR</name>
<gene>
    <name evidence="1" type="ORF">F5876DRAFT_70826</name>
</gene>
<keyword evidence="2" id="KW-1185">Reference proteome</keyword>
<organism evidence="1 2">
    <name type="scientific">Lentinula aff. lateritia</name>
    <dbReference type="NCBI Taxonomy" id="2804960"/>
    <lineage>
        <taxon>Eukaryota</taxon>
        <taxon>Fungi</taxon>
        <taxon>Dikarya</taxon>
        <taxon>Basidiomycota</taxon>
        <taxon>Agaricomycotina</taxon>
        <taxon>Agaricomycetes</taxon>
        <taxon>Agaricomycetidae</taxon>
        <taxon>Agaricales</taxon>
        <taxon>Marasmiineae</taxon>
        <taxon>Omphalotaceae</taxon>
        <taxon>Lentinula</taxon>
    </lineage>
</organism>
<protein>
    <submittedName>
        <fullName evidence="1">Uncharacterized protein</fullName>
    </submittedName>
</protein>
<reference evidence="1" key="1">
    <citation type="submission" date="2022-09" db="EMBL/GenBank/DDBJ databases">
        <title>A Global Phylogenomic Analysis of the Shiitake Genus Lentinula.</title>
        <authorList>
            <consortium name="DOE Joint Genome Institute"/>
            <person name="Sierra-Patev S."/>
            <person name="Min B."/>
            <person name="Naranjo-Ortiz M."/>
            <person name="Looney B."/>
            <person name="Konkel Z."/>
            <person name="Slot J.C."/>
            <person name="Sakamoto Y."/>
            <person name="Steenwyk J.L."/>
            <person name="Rokas A."/>
            <person name="Carro J."/>
            <person name="Camarero S."/>
            <person name="Ferreira P."/>
            <person name="Molpeceres G."/>
            <person name="Ruiz-Duenas F.J."/>
            <person name="Serrano A."/>
            <person name="Henrissat B."/>
            <person name="Drula E."/>
            <person name="Hughes K.W."/>
            <person name="Mata J.L."/>
            <person name="Ishikawa N.K."/>
            <person name="Vargas-Isla R."/>
            <person name="Ushijima S."/>
            <person name="Smith C.A."/>
            <person name="Ahrendt S."/>
            <person name="Andreopoulos W."/>
            <person name="He G."/>
            <person name="Labutti K."/>
            <person name="Lipzen A."/>
            <person name="Ng V."/>
            <person name="Riley R."/>
            <person name="Sandor L."/>
            <person name="Barry K."/>
            <person name="Martinez A.T."/>
            <person name="Xiao Y."/>
            <person name="Gibbons J.G."/>
            <person name="Terashima K."/>
            <person name="Grigoriev I.V."/>
            <person name="Hibbett D.S."/>
        </authorList>
    </citation>
    <scope>NUCLEOTIDE SEQUENCE</scope>
    <source>
        <strain evidence="1">TMI1499</strain>
    </source>
</reference>
<comment type="caution">
    <text evidence="1">The sequence shown here is derived from an EMBL/GenBank/DDBJ whole genome shotgun (WGS) entry which is preliminary data.</text>
</comment>
<proteinExistence type="predicted"/>
<sequence>MCQAISDQHEDQRNNSCNFSSVEQQQVPGDARSTHIEVRDTISYPPTSRMEQGHAYLSAHMDETTKYNSASSVIGMIPTNHSQYSGGRSWNYEAKYAADPLGKEMSDNAQVFKVYLDEAESHDDDIMGGFKETIDSLLIFVQLLRAAGNSTAISAVPKSSVDLGNASVDTHDLWINGLFLASLSLALVTALLSVLVKQWLQAYSSISAGNAKQRFSTAHFPGLWSL</sequence>
<evidence type="ECO:0000313" key="1">
    <source>
        <dbReference type="EMBL" id="KAJ3804208.1"/>
    </source>
</evidence>